<evidence type="ECO:0000313" key="3">
    <source>
        <dbReference type="Proteomes" id="UP000051863"/>
    </source>
</evidence>
<protein>
    <submittedName>
        <fullName evidence="2">Uncharacterized protein</fullName>
    </submittedName>
</protein>
<dbReference type="PATRIC" id="fig|405446.3.peg.870"/>
<name>A0A0R0CFZ5_9GAMM</name>
<dbReference type="AlphaFoldDB" id="A0A0R0CFZ5"/>
<organism evidence="2 3">
    <name type="scientific">Stenotrophomonas terrae</name>
    <dbReference type="NCBI Taxonomy" id="405446"/>
    <lineage>
        <taxon>Bacteria</taxon>
        <taxon>Pseudomonadati</taxon>
        <taxon>Pseudomonadota</taxon>
        <taxon>Gammaproteobacteria</taxon>
        <taxon>Lysobacterales</taxon>
        <taxon>Lysobacteraceae</taxon>
        <taxon>Stenotrophomonas</taxon>
    </lineage>
</organism>
<reference evidence="2 3" key="1">
    <citation type="submission" date="2015-05" db="EMBL/GenBank/DDBJ databases">
        <title>Genome sequencing and analysis of members of genus Stenotrophomonas.</title>
        <authorList>
            <person name="Patil P.P."/>
            <person name="Midha S."/>
            <person name="Patil P.B."/>
        </authorList>
    </citation>
    <scope>NUCLEOTIDE SEQUENCE [LARGE SCALE GENOMIC DNA]</scope>
    <source>
        <strain evidence="2 3">DSM 18941</strain>
    </source>
</reference>
<evidence type="ECO:0000256" key="1">
    <source>
        <dbReference type="SAM" id="MobiDB-lite"/>
    </source>
</evidence>
<evidence type="ECO:0000313" key="2">
    <source>
        <dbReference type="EMBL" id="KRG68671.1"/>
    </source>
</evidence>
<sequence length="194" mass="20526">MNPRYKPLLLGVAIAAAGIALVAGLRLGSRGAAPAAAATPTAQAPLAAQAAAEPARLPAETPPWMQAPPRTAPVAAQVTLPNQKSLSPVEAAQVVSQVRSQANRNIATVDGLLAQLDQLSAQPDKSKDINLDAVRTNLLVARRAQTIALEMAEATQRPESAQKDELLRQLVTELQGLQEKLRYDVNSKQPVRTQ</sequence>
<dbReference type="RefSeq" id="WP_057627778.1">
    <property type="nucleotide sequence ID" value="NZ_LDJJ01000020.1"/>
</dbReference>
<accession>A0A0R0CFZ5</accession>
<keyword evidence="3" id="KW-1185">Reference proteome</keyword>
<feature type="region of interest" description="Disordered" evidence="1">
    <location>
        <begin position="52"/>
        <end position="71"/>
    </location>
</feature>
<feature type="compositionally biased region" description="Low complexity" evidence="1">
    <location>
        <begin position="52"/>
        <end position="63"/>
    </location>
</feature>
<gene>
    <name evidence="2" type="ORF">ABB27_07135</name>
</gene>
<dbReference type="EMBL" id="LDJJ01000020">
    <property type="protein sequence ID" value="KRG68671.1"/>
    <property type="molecule type" value="Genomic_DNA"/>
</dbReference>
<proteinExistence type="predicted"/>
<dbReference type="Proteomes" id="UP000051863">
    <property type="component" value="Unassembled WGS sequence"/>
</dbReference>
<comment type="caution">
    <text evidence="2">The sequence shown here is derived from an EMBL/GenBank/DDBJ whole genome shotgun (WGS) entry which is preliminary data.</text>
</comment>